<dbReference type="GeneID" id="47724247"/>
<dbReference type="KEGG" id="tmar:MARIT_2792"/>
<dbReference type="RefSeq" id="WP_024740941.1">
    <property type="nucleotide sequence ID" value="NZ_BAUG01000013.1"/>
</dbReference>
<sequence>MKKQIIYIFLLITSMGFSQTPIIKAKIDTTNIRIGEQFLYQISVDKTKHVILPKLENLKGLEVVSESKTDTIKNSLIKKYILTGFDSGAFYIPQQQVFVKNQAYLTDSLLINIATIPIDTTKIKKFPIKGIKGEPYEFIDFQQYLWWLIFAIICIGGILYYFIIKKKKGAEEIVIEPSIPPYEEAIQKLHQLDQKLLWQNNKVKRYYSELTEIVRAYIERELKIPALESTTDELINVLIDFNTTKSIETTEETIQKLKKLLQEADLVKFAKSKPLAHEIEDDRKNAENIVNYLKPKPIVVEDEVE</sequence>
<dbReference type="EMBL" id="LT634361">
    <property type="protein sequence ID" value="SFZ84535.1"/>
    <property type="molecule type" value="Genomic_DNA"/>
</dbReference>
<gene>
    <name evidence="2" type="ORF">MARIT_2792</name>
</gene>
<feature type="transmembrane region" description="Helical" evidence="1">
    <location>
        <begin position="144"/>
        <end position="163"/>
    </location>
</feature>
<accession>A0A2H1EDH5</accession>
<proteinExistence type="predicted"/>
<dbReference type="Proteomes" id="UP000231564">
    <property type="component" value="Chromosome MARIT"/>
</dbReference>
<evidence type="ECO:0000256" key="1">
    <source>
        <dbReference type="SAM" id="Phobius"/>
    </source>
</evidence>
<dbReference type="OrthoDB" id="9807384at2"/>
<keyword evidence="1" id="KW-0472">Membrane</keyword>
<keyword evidence="1" id="KW-0812">Transmembrane</keyword>
<evidence type="ECO:0000313" key="2">
    <source>
        <dbReference type="EMBL" id="SFZ84535.1"/>
    </source>
</evidence>
<reference evidence="2 3" key="1">
    <citation type="submission" date="2016-11" db="EMBL/GenBank/DDBJ databases">
        <authorList>
            <person name="Jaros S."/>
            <person name="Januszkiewicz K."/>
            <person name="Wedrychowicz H."/>
        </authorList>
    </citation>
    <scope>NUCLEOTIDE SEQUENCE [LARGE SCALE GENOMIC DNA]</scope>
    <source>
        <strain evidence="2">NCIMB 2154T</strain>
    </source>
</reference>
<evidence type="ECO:0000313" key="3">
    <source>
        <dbReference type="Proteomes" id="UP000231564"/>
    </source>
</evidence>
<protein>
    <recommendedName>
        <fullName evidence="4">Protein BatD</fullName>
    </recommendedName>
</protein>
<keyword evidence="1" id="KW-1133">Transmembrane helix</keyword>
<dbReference type="STRING" id="1349785.GCA_000509405_01833"/>
<keyword evidence="3" id="KW-1185">Reference proteome</keyword>
<evidence type="ECO:0008006" key="4">
    <source>
        <dbReference type="Google" id="ProtNLM"/>
    </source>
</evidence>
<name>A0A2H1EDH5_9FLAO</name>
<dbReference type="AlphaFoldDB" id="A0A2H1EDH5"/>
<organism evidence="2 3">
    <name type="scientific">Tenacibaculum maritimum NCIMB 2154</name>
    <dbReference type="NCBI Taxonomy" id="1349785"/>
    <lineage>
        <taxon>Bacteria</taxon>
        <taxon>Pseudomonadati</taxon>
        <taxon>Bacteroidota</taxon>
        <taxon>Flavobacteriia</taxon>
        <taxon>Flavobacteriales</taxon>
        <taxon>Flavobacteriaceae</taxon>
        <taxon>Tenacibaculum</taxon>
    </lineage>
</organism>